<comment type="cofactor">
    <cofactor evidence="1">
        <name>pyridoxal 5'-phosphate</name>
        <dbReference type="ChEBI" id="CHEBI:597326"/>
    </cofactor>
</comment>
<feature type="region of interest" description="Disordered" evidence="4">
    <location>
        <begin position="461"/>
        <end position="481"/>
    </location>
</feature>
<dbReference type="PRINTS" id="PR01228">
    <property type="entry name" value="EGGSHELL"/>
</dbReference>
<organism evidence="5 6">
    <name type="scientific">Tribonema minus</name>
    <dbReference type="NCBI Taxonomy" id="303371"/>
    <lineage>
        <taxon>Eukaryota</taxon>
        <taxon>Sar</taxon>
        <taxon>Stramenopiles</taxon>
        <taxon>Ochrophyta</taxon>
        <taxon>PX clade</taxon>
        <taxon>Xanthophyceae</taxon>
        <taxon>Tribonematales</taxon>
        <taxon>Tribonemataceae</taxon>
        <taxon>Tribonema</taxon>
    </lineage>
</organism>
<dbReference type="PANTHER" id="PTHR42735">
    <property type="match status" value="1"/>
</dbReference>
<dbReference type="InterPro" id="IPR015424">
    <property type="entry name" value="PyrdxlP-dep_Trfase"/>
</dbReference>
<dbReference type="GO" id="GO:0016740">
    <property type="term" value="F:transferase activity"/>
    <property type="evidence" value="ECO:0007669"/>
    <property type="project" value="UniProtKB-KW"/>
</dbReference>
<keyword evidence="5" id="KW-0808">Transferase</keyword>
<dbReference type="PANTHER" id="PTHR42735:SF4">
    <property type="entry name" value="PYRIDOXAL PHOSPHATE-DEPENDENT DECARBOXYLASE FAMILY PROTEIN"/>
    <property type="match status" value="1"/>
</dbReference>
<dbReference type="InterPro" id="IPR015421">
    <property type="entry name" value="PyrdxlP-dep_Trfase_major"/>
</dbReference>
<keyword evidence="2" id="KW-0663">Pyridoxal phosphate</keyword>
<evidence type="ECO:0000313" key="6">
    <source>
        <dbReference type="Proteomes" id="UP000664859"/>
    </source>
</evidence>
<dbReference type="InterPro" id="IPR002129">
    <property type="entry name" value="PyrdxlP-dep_de-COase"/>
</dbReference>
<reference evidence="5" key="1">
    <citation type="submission" date="2021-02" db="EMBL/GenBank/DDBJ databases">
        <title>First Annotated Genome of the Yellow-green Alga Tribonema minus.</title>
        <authorList>
            <person name="Mahan K.M."/>
        </authorList>
    </citation>
    <scope>NUCLEOTIDE SEQUENCE</scope>
    <source>
        <strain evidence="5">UTEX B ZZ1240</strain>
    </source>
</reference>
<dbReference type="OrthoDB" id="2161780at2759"/>
<dbReference type="Proteomes" id="UP000664859">
    <property type="component" value="Unassembled WGS sequence"/>
</dbReference>
<protein>
    <submittedName>
        <fullName evidence="5">Pyridoxal phosphate-dependent transferase</fullName>
    </submittedName>
</protein>
<dbReference type="SUPFAM" id="SSF53383">
    <property type="entry name" value="PLP-dependent transferases"/>
    <property type="match status" value="2"/>
</dbReference>
<proteinExistence type="predicted"/>
<sequence>MPENEDHKAPSSPENGHHNHEDGLRSLPPFFLGAYSENSDIFETLFTELLRDHLQQLAARLKRSVPVFHPRYMGHMLSEMLLPGLIAQLATTLYNPNNIIAAFAPGLLLARAIKLYPLAARDACAKLQVWPVAALRNADDFALLNCGGAAEVLALAAALGAHRGSGSSSGALLLREVERCRTEAVGLARFAAAHPLVAELAVIAPGTVHYCWRKAMSLAGLGAANLLEAPTTQARLDARALRAMLQARNAQRLPVLAVVAVYGSTEFGTIDPLHEIAPLRGAPLHFWLHVDAAWGGYLPAIFRDPCGGRCCSGSSVSAGAGGGAASGGSGGGGGSSGGGGGGALRTRAAVAADGGFRYFPSARVHAATAALAAAGSVTVDPHKLGFVPYGTGALVARDRRVLRLVQQDAAYVFGSGGGSGGGGGGDEGGSCGGVSAGTGAAIASGGSGGGDGHSGVGAGTGAAAASGGGGGGSGGGGSGGSSACGDNDEECYRNPGHFTLEGSRPGAGAAACYANHRVLPLDCAHFGALMARTIRATEALHDALRALAPELARLRQHGSGGGGGGSCGGGGSSDGGGGSGGGAVRLCLPFETDCSLLCIAFNPCGNASLRAANAFTRCLAAAMAVRADRPVQDAAFYGSSTTVALSHLGAADCARIAAELGVNLASPDDTGLFLLRHTLMNRWLLSPQAPGEPS</sequence>
<evidence type="ECO:0000256" key="3">
    <source>
        <dbReference type="ARBA" id="ARBA00023239"/>
    </source>
</evidence>
<dbReference type="AlphaFoldDB" id="A0A835ZBD0"/>
<dbReference type="EMBL" id="JAFCMP010000073">
    <property type="protein sequence ID" value="KAG5188270.1"/>
    <property type="molecule type" value="Genomic_DNA"/>
</dbReference>
<comment type="caution">
    <text evidence="5">The sequence shown here is derived from an EMBL/GenBank/DDBJ whole genome shotgun (WGS) entry which is preliminary data.</text>
</comment>
<name>A0A835ZBD0_9STRA</name>
<evidence type="ECO:0000256" key="4">
    <source>
        <dbReference type="SAM" id="MobiDB-lite"/>
    </source>
</evidence>
<dbReference type="GO" id="GO:0030170">
    <property type="term" value="F:pyridoxal phosphate binding"/>
    <property type="evidence" value="ECO:0007669"/>
    <property type="project" value="InterPro"/>
</dbReference>
<dbReference type="GO" id="GO:0019752">
    <property type="term" value="P:carboxylic acid metabolic process"/>
    <property type="evidence" value="ECO:0007669"/>
    <property type="project" value="InterPro"/>
</dbReference>
<dbReference type="Pfam" id="PF00282">
    <property type="entry name" value="Pyridoxal_deC"/>
    <property type="match status" value="1"/>
</dbReference>
<accession>A0A835ZBD0</accession>
<dbReference type="Gene3D" id="3.40.640.10">
    <property type="entry name" value="Type I PLP-dependent aspartate aminotransferase-like (Major domain)"/>
    <property type="match status" value="1"/>
</dbReference>
<evidence type="ECO:0000313" key="5">
    <source>
        <dbReference type="EMBL" id="KAG5188270.1"/>
    </source>
</evidence>
<keyword evidence="6" id="KW-1185">Reference proteome</keyword>
<dbReference type="GO" id="GO:0016830">
    <property type="term" value="F:carbon-carbon lyase activity"/>
    <property type="evidence" value="ECO:0007669"/>
    <property type="project" value="InterPro"/>
</dbReference>
<keyword evidence="3" id="KW-0456">Lyase</keyword>
<gene>
    <name evidence="5" type="ORF">JKP88DRAFT_287591</name>
</gene>
<dbReference type="InterPro" id="IPR050477">
    <property type="entry name" value="GrpII_AminoAcid_Decarb"/>
</dbReference>
<evidence type="ECO:0000256" key="1">
    <source>
        <dbReference type="ARBA" id="ARBA00001933"/>
    </source>
</evidence>
<evidence type="ECO:0000256" key="2">
    <source>
        <dbReference type="ARBA" id="ARBA00022898"/>
    </source>
</evidence>
<feature type="region of interest" description="Disordered" evidence="4">
    <location>
        <begin position="1"/>
        <end position="22"/>
    </location>
</feature>